<dbReference type="InterPro" id="IPR029058">
    <property type="entry name" value="AB_hydrolase_fold"/>
</dbReference>
<dbReference type="Proteomes" id="UP000249828">
    <property type="component" value="Unassembled WGS sequence"/>
</dbReference>
<keyword evidence="3" id="KW-1185">Reference proteome</keyword>
<dbReference type="InterPro" id="IPR000675">
    <property type="entry name" value="Cutinase/axe"/>
</dbReference>
<dbReference type="Gene3D" id="3.40.50.1820">
    <property type="entry name" value="alpha/beta hydrolase"/>
    <property type="match status" value="1"/>
</dbReference>
<reference evidence="2 3" key="1">
    <citation type="submission" date="2017-11" db="EMBL/GenBank/DDBJ databases">
        <title>Draft genome sequence of Enterococcus plantarum TRW2 strain isolated from lettuce.</title>
        <authorList>
            <person name="Kim E.B."/>
            <person name="Marco M.L."/>
            <person name="Williams T.R."/>
            <person name="You I.H."/>
        </authorList>
    </citation>
    <scope>NUCLEOTIDE SEQUENCE [LARGE SCALE GENOMIC DNA]</scope>
    <source>
        <strain evidence="2 3">TRW2</strain>
    </source>
</reference>
<protein>
    <recommendedName>
        <fullName evidence="4">Fungal lipase-like domain-containing protein</fullName>
    </recommendedName>
</protein>
<dbReference type="Pfam" id="PF01083">
    <property type="entry name" value="Cutinase"/>
    <property type="match status" value="1"/>
</dbReference>
<dbReference type="EMBL" id="PIEU01000086">
    <property type="protein sequence ID" value="PZL72336.1"/>
    <property type="molecule type" value="Genomic_DNA"/>
</dbReference>
<evidence type="ECO:0000313" key="3">
    <source>
        <dbReference type="Proteomes" id="UP000249828"/>
    </source>
</evidence>
<organism evidence="2 3">
    <name type="scientific">Enterococcus plantarum</name>
    <dbReference type="NCBI Taxonomy" id="1077675"/>
    <lineage>
        <taxon>Bacteria</taxon>
        <taxon>Bacillati</taxon>
        <taxon>Bacillota</taxon>
        <taxon>Bacilli</taxon>
        <taxon>Lactobacillales</taxon>
        <taxon>Enterococcaceae</taxon>
        <taxon>Enterococcus</taxon>
    </lineage>
</organism>
<dbReference type="AlphaFoldDB" id="A0A2W3YX55"/>
<sequence>MKKGWTGNNLNDWVNNNAAFAVGHGYIPQAKLATEAMHQKIEEMRTKAPNATMAMTGHSLGTMVTIQAVANLPKNDISKIDKVILFQGPDARESINKMSEQAQKNIQLLEEQGKIEYYVNAFDIVSMLNRNKKGVDEIGKVHYLLPKSFNTTFDGGKNGSSHDFGQYQLNPDGTPKEANLKDHGYIFSAGIKLSQLIEKYMNRLLATTGSGISNPESLLLALSGDFYLYKKFMKEYDKIVADAKVASEWQGDVASLQGRIRGASGSKKIELRGELAKEVANKAKTVGDEYVLIQKNEQQEAEDEVDLVVQEIRDGALAIQQSLESYEVEALIAPYKKNNLWDSGQATSNTNEAKKYKEKLTAFSKTLTTVAKNIQEYDGNAGKNIFTKK</sequence>
<gene>
    <name evidence="2" type="ORF">CI088_10710</name>
</gene>
<comment type="caution">
    <text evidence="2">The sequence shown here is derived from an EMBL/GenBank/DDBJ whole genome shotgun (WGS) entry which is preliminary data.</text>
</comment>
<evidence type="ECO:0000313" key="2">
    <source>
        <dbReference type="EMBL" id="PZL72336.1"/>
    </source>
</evidence>
<dbReference type="SUPFAM" id="SSF53474">
    <property type="entry name" value="alpha/beta-Hydrolases"/>
    <property type="match status" value="1"/>
</dbReference>
<name>A0A2W3YX55_9ENTE</name>
<accession>A0A2W3YX55</accession>
<keyword evidence="1" id="KW-0378">Hydrolase</keyword>
<evidence type="ECO:0008006" key="4">
    <source>
        <dbReference type="Google" id="ProtNLM"/>
    </source>
</evidence>
<evidence type="ECO:0000256" key="1">
    <source>
        <dbReference type="ARBA" id="ARBA00022801"/>
    </source>
</evidence>
<proteinExistence type="predicted"/>
<dbReference type="GO" id="GO:0016787">
    <property type="term" value="F:hydrolase activity"/>
    <property type="evidence" value="ECO:0007669"/>
    <property type="project" value="UniProtKB-KW"/>
</dbReference>